<dbReference type="PANTHER" id="PTHR22922:SF19">
    <property type="entry name" value="CAPRIN HOMOLOG"/>
    <property type="match status" value="1"/>
</dbReference>
<evidence type="ECO:0000313" key="5">
    <source>
        <dbReference type="Proteomes" id="UP000215902"/>
    </source>
</evidence>
<gene>
    <name evidence="4" type="ORF">BOX15_Mlig029713g1</name>
</gene>
<dbReference type="GO" id="GO:0005737">
    <property type="term" value="C:cytoplasm"/>
    <property type="evidence" value="ECO:0007669"/>
    <property type="project" value="TreeGrafter"/>
</dbReference>
<dbReference type="InterPro" id="IPR028816">
    <property type="entry name" value="Caprin"/>
</dbReference>
<feature type="compositionally biased region" description="Gly residues" evidence="2">
    <location>
        <begin position="348"/>
        <end position="384"/>
    </location>
</feature>
<keyword evidence="5" id="KW-1185">Reference proteome</keyword>
<dbReference type="GO" id="GO:0003723">
    <property type="term" value="F:RNA binding"/>
    <property type="evidence" value="ECO:0007669"/>
    <property type="project" value="TreeGrafter"/>
</dbReference>
<dbReference type="OrthoDB" id="10062814at2759"/>
<organism evidence="4 5">
    <name type="scientific">Macrostomum lignano</name>
    <dbReference type="NCBI Taxonomy" id="282301"/>
    <lineage>
        <taxon>Eukaryota</taxon>
        <taxon>Metazoa</taxon>
        <taxon>Spiralia</taxon>
        <taxon>Lophotrochozoa</taxon>
        <taxon>Platyhelminthes</taxon>
        <taxon>Rhabditophora</taxon>
        <taxon>Macrostomorpha</taxon>
        <taxon>Macrostomida</taxon>
        <taxon>Macrostomidae</taxon>
        <taxon>Macrostomum</taxon>
    </lineage>
</organism>
<evidence type="ECO:0000256" key="2">
    <source>
        <dbReference type="SAM" id="MobiDB-lite"/>
    </source>
</evidence>
<comment type="similarity">
    <text evidence="1">Belongs to the caprin family.</text>
</comment>
<evidence type="ECO:0000259" key="3">
    <source>
        <dbReference type="Pfam" id="PF18293"/>
    </source>
</evidence>
<protein>
    <recommendedName>
        <fullName evidence="3">Caprin-1 dimerization domain-containing protein</fullName>
    </recommendedName>
</protein>
<evidence type="ECO:0000256" key="1">
    <source>
        <dbReference type="ARBA" id="ARBA00007950"/>
    </source>
</evidence>
<reference evidence="4 5" key="1">
    <citation type="submission" date="2017-06" db="EMBL/GenBank/DDBJ databases">
        <title>A platform for efficient transgenesis in Macrostomum lignano, a flatworm model organism for stem cell research.</title>
        <authorList>
            <person name="Berezikov E."/>
        </authorList>
    </citation>
    <scope>NUCLEOTIDE SEQUENCE [LARGE SCALE GENOMIC DNA]</scope>
    <source>
        <strain evidence="4">DV1</strain>
        <tissue evidence="4">Whole organism</tissue>
    </source>
</reference>
<feature type="compositionally biased region" description="Low complexity" evidence="2">
    <location>
        <begin position="223"/>
        <end position="256"/>
    </location>
</feature>
<dbReference type="PANTHER" id="PTHR22922">
    <property type="entry name" value="GPI-ANCHORED PROTEIN P137"/>
    <property type="match status" value="1"/>
</dbReference>
<dbReference type="Proteomes" id="UP000215902">
    <property type="component" value="Unassembled WGS sequence"/>
</dbReference>
<dbReference type="AlphaFoldDB" id="A0A267F6Z1"/>
<feature type="region of interest" description="Disordered" evidence="2">
    <location>
        <begin position="223"/>
        <end position="453"/>
    </location>
</feature>
<evidence type="ECO:0000313" key="4">
    <source>
        <dbReference type="EMBL" id="PAA69526.1"/>
    </source>
</evidence>
<sequence>MSTENGKVSSEPEGYRSMQVYIEKKIRNLEKRKNRLDDYQKRQEKGETLEQQQIEALASMATVQGNLDFARDVLGYVSQTLTEQERLAKKADKKAKIERDKRELDQLESVVRAQALLDEMGADELKEAFARGVDGVTLSAEELESLDLLYQAVTPRRETLADSSDGAVAAWPARLRASAENWQHYLAEADRPLQPGGSTFRSVAELVKRLAVLPFFTADRQPAVASQPPAPAIAEQQQQQQQQQQPPVPVEALQAPVDEEEPEPPAQAKPAWSQPKHWADEPMPAPAAASSFPAANNGGGGGFQQAGPPADTVAAGDADNGGEFIAYSRGRGGRSRGGGGFNEHRGGRGGGGFRGGGRGGRGFGGGGGERGGRGFGGRGGGGGGHRGERTSFGADGNRSGFGGGDRASFGGEGGGGHRGGGGFGDRGGGGGGFRGGRSSYARHNSFASQAEQQ</sequence>
<feature type="compositionally biased region" description="Gly residues" evidence="2">
    <location>
        <begin position="399"/>
        <end position="435"/>
    </location>
</feature>
<comment type="caution">
    <text evidence="4">The sequence shown here is derived from an EMBL/GenBank/DDBJ whole genome shotgun (WGS) entry which is preliminary data.</text>
</comment>
<dbReference type="Pfam" id="PF18293">
    <property type="entry name" value="Caprin-1_dimer"/>
    <property type="match status" value="1"/>
</dbReference>
<feature type="domain" description="Caprin-1 dimerization" evidence="3">
    <location>
        <begin position="93"/>
        <end position="216"/>
    </location>
</feature>
<feature type="compositionally biased region" description="Polar residues" evidence="2">
    <location>
        <begin position="441"/>
        <end position="453"/>
    </location>
</feature>
<feature type="compositionally biased region" description="Low complexity" evidence="2">
    <location>
        <begin position="286"/>
        <end position="296"/>
    </location>
</feature>
<accession>A0A267F6Z1</accession>
<dbReference type="EMBL" id="NIVC01001315">
    <property type="protein sequence ID" value="PAA69526.1"/>
    <property type="molecule type" value="Genomic_DNA"/>
</dbReference>
<proteinExistence type="inferred from homology"/>
<dbReference type="InterPro" id="IPR041637">
    <property type="entry name" value="Caprin-1_dimer"/>
</dbReference>
<dbReference type="STRING" id="282301.A0A267F6Z1"/>
<name>A0A267F6Z1_9PLAT</name>